<name>A0A7W9BVJ9_9SPHN</name>
<gene>
    <name evidence="2" type="ORF">FHS99_003424</name>
</gene>
<proteinExistence type="predicted"/>
<dbReference type="EMBL" id="JACIJR010000011">
    <property type="protein sequence ID" value="MBB5730917.1"/>
    <property type="molecule type" value="Genomic_DNA"/>
</dbReference>
<evidence type="ECO:0000313" key="3">
    <source>
        <dbReference type="Proteomes" id="UP000546701"/>
    </source>
</evidence>
<sequence length="48" mass="5015">MVSSVPFSLKIISDGTPRTAIIASNSRATRAPDNEVSTSNAGHSRDKA</sequence>
<evidence type="ECO:0000256" key="1">
    <source>
        <dbReference type="SAM" id="MobiDB-lite"/>
    </source>
</evidence>
<feature type="region of interest" description="Disordered" evidence="1">
    <location>
        <begin position="23"/>
        <end position="48"/>
    </location>
</feature>
<dbReference type="AlphaFoldDB" id="A0A7W9BVJ9"/>
<accession>A0A7W9BVJ9</accession>
<dbReference type="Proteomes" id="UP000546701">
    <property type="component" value="Unassembled WGS sequence"/>
</dbReference>
<comment type="caution">
    <text evidence="2">The sequence shown here is derived from an EMBL/GenBank/DDBJ whole genome shotgun (WGS) entry which is preliminary data.</text>
</comment>
<protein>
    <submittedName>
        <fullName evidence="2">Uncharacterized protein</fullName>
    </submittedName>
</protein>
<reference evidence="2 3" key="1">
    <citation type="submission" date="2020-08" db="EMBL/GenBank/DDBJ databases">
        <title>Genomic Encyclopedia of Type Strains, Phase IV (KMG-IV): sequencing the most valuable type-strain genomes for metagenomic binning, comparative biology and taxonomic classification.</title>
        <authorList>
            <person name="Goeker M."/>
        </authorList>
    </citation>
    <scope>NUCLEOTIDE SEQUENCE [LARGE SCALE GENOMIC DNA]</scope>
    <source>
        <strain evidence="2 3">DSM 103336</strain>
    </source>
</reference>
<organism evidence="2 3">
    <name type="scientific">Sphingomonas prati</name>
    <dbReference type="NCBI Taxonomy" id="1843237"/>
    <lineage>
        <taxon>Bacteria</taxon>
        <taxon>Pseudomonadati</taxon>
        <taxon>Pseudomonadota</taxon>
        <taxon>Alphaproteobacteria</taxon>
        <taxon>Sphingomonadales</taxon>
        <taxon>Sphingomonadaceae</taxon>
        <taxon>Sphingomonas</taxon>
    </lineage>
</organism>
<evidence type="ECO:0000313" key="2">
    <source>
        <dbReference type="EMBL" id="MBB5730917.1"/>
    </source>
</evidence>
<keyword evidence="3" id="KW-1185">Reference proteome</keyword>